<name>A0ACB7TGN0_HYAAI</name>
<reference evidence="1" key="1">
    <citation type="submission" date="2020-05" db="EMBL/GenBank/DDBJ databases">
        <title>Large-scale comparative analyses of tick genomes elucidate their genetic diversity and vector capacities.</title>
        <authorList>
            <person name="Jia N."/>
            <person name="Wang J."/>
            <person name="Shi W."/>
            <person name="Du L."/>
            <person name="Sun Y."/>
            <person name="Zhan W."/>
            <person name="Jiang J."/>
            <person name="Wang Q."/>
            <person name="Zhang B."/>
            <person name="Ji P."/>
            <person name="Sakyi L.B."/>
            <person name="Cui X."/>
            <person name="Yuan T."/>
            <person name="Jiang B."/>
            <person name="Yang W."/>
            <person name="Lam T.T.-Y."/>
            <person name="Chang Q."/>
            <person name="Ding S."/>
            <person name="Wang X."/>
            <person name="Zhu J."/>
            <person name="Ruan X."/>
            <person name="Zhao L."/>
            <person name="Wei J."/>
            <person name="Que T."/>
            <person name="Du C."/>
            <person name="Cheng J."/>
            <person name="Dai P."/>
            <person name="Han X."/>
            <person name="Huang E."/>
            <person name="Gao Y."/>
            <person name="Liu J."/>
            <person name="Shao H."/>
            <person name="Ye R."/>
            <person name="Li L."/>
            <person name="Wei W."/>
            <person name="Wang X."/>
            <person name="Wang C."/>
            <person name="Yang T."/>
            <person name="Huo Q."/>
            <person name="Li W."/>
            <person name="Guo W."/>
            <person name="Chen H."/>
            <person name="Zhou L."/>
            <person name="Ni X."/>
            <person name="Tian J."/>
            <person name="Zhou Y."/>
            <person name="Sheng Y."/>
            <person name="Liu T."/>
            <person name="Pan Y."/>
            <person name="Xia L."/>
            <person name="Li J."/>
            <person name="Zhao F."/>
            <person name="Cao W."/>
        </authorList>
    </citation>
    <scope>NUCLEOTIDE SEQUENCE</scope>
    <source>
        <strain evidence="1">Hyas-2018</strain>
    </source>
</reference>
<sequence>MAPNLGVAMNCRVTYPYSSTICHAATKFLFGDSPPSPHSRRQGFLPLPFRRGSSHRSADHTSAACSLASSLLDRAPEDSAAGVFRQLPSRPRGLPAPSLVRKLGTSRAVLAVAPELFNVGAVVTTTPAHLHLAANVSFAAGCPNLESTAPVSIAMGRRGAGGPNTAPRLPPYWSPPPPPYYAGCKLARVCNAVCAAFGSTTLSLASAVARSSR</sequence>
<gene>
    <name evidence="1" type="ORF">HPB50_008716</name>
</gene>
<keyword evidence="2" id="KW-1185">Reference proteome</keyword>
<protein>
    <submittedName>
        <fullName evidence="1">Uncharacterized protein</fullName>
    </submittedName>
</protein>
<evidence type="ECO:0000313" key="1">
    <source>
        <dbReference type="EMBL" id="KAH6945477.1"/>
    </source>
</evidence>
<evidence type="ECO:0000313" key="2">
    <source>
        <dbReference type="Proteomes" id="UP000821845"/>
    </source>
</evidence>
<organism evidence="1 2">
    <name type="scientific">Hyalomma asiaticum</name>
    <name type="common">Tick</name>
    <dbReference type="NCBI Taxonomy" id="266040"/>
    <lineage>
        <taxon>Eukaryota</taxon>
        <taxon>Metazoa</taxon>
        <taxon>Ecdysozoa</taxon>
        <taxon>Arthropoda</taxon>
        <taxon>Chelicerata</taxon>
        <taxon>Arachnida</taxon>
        <taxon>Acari</taxon>
        <taxon>Parasitiformes</taxon>
        <taxon>Ixodida</taxon>
        <taxon>Ixodoidea</taxon>
        <taxon>Ixodidae</taxon>
        <taxon>Hyalomminae</taxon>
        <taxon>Hyalomma</taxon>
    </lineage>
</organism>
<accession>A0ACB7TGN0</accession>
<proteinExistence type="predicted"/>
<dbReference type="Proteomes" id="UP000821845">
    <property type="component" value="Chromosome 1"/>
</dbReference>
<comment type="caution">
    <text evidence="1">The sequence shown here is derived from an EMBL/GenBank/DDBJ whole genome shotgun (WGS) entry which is preliminary data.</text>
</comment>
<dbReference type="EMBL" id="CM023481">
    <property type="protein sequence ID" value="KAH6945477.1"/>
    <property type="molecule type" value="Genomic_DNA"/>
</dbReference>